<keyword evidence="3" id="KW-1185">Reference proteome</keyword>
<reference evidence="2 3" key="1">
    <citation type="submission" date="2016-03" db="EMBL/GenBank/DDBJ databases">
        <authorList>
            <person name="Ploux O."/>
        </authorList>
    </citation>
    <scope>NUCLEOTIDE SEQUENCE [LARGE SCALE GENOMIC DNA]</scope>
    <source>
        <strain evidence="2 3">UAMH 11012</strain>
    </source>
</reference>
<organism evidence="2 3">
    <name type="scientific">Phialocephala subalpina</name>
    <dbReference type="NCBI Taxonomy" id="576137"/>
    <lineage>
        <taxon>Eukaryota</taxon>
        <taxon>Fungi</taxon>
        <taxon>Dikarya</taxon>
        <taxon>Ascomycota</taxon>
        <taxon>Pezizomycotina</taxon>
        <taxon>Leotiomycetes</taxon>
        <taxon>Helotiales</taxon>
        <taxon>Mollisiaceae</taxon>
        <taxon>Phialocephala</taxon>
        <taxon>Phialocephala fortinii species complex</taxon>
    </lineage>
</organism>
<dbReference type="AlphaFoldDB" id="A0A1L7WPP9"/>
<gene>
    <name evidence="2" type="ORF">PAC_04634</name>
</gene>
<feature type="region of interest" description="Disordered" evidence="1">
    <location>
        <begin position="102"/>
        <end position="127"/>
    </location>
</feature>
<sequence>MEQPTNSDSPPPIPPRNPLRLSQEPKPPIPPRNPQRLGQQLSSPIPKSPEPKDHECEFAGVDDSSLLGLGQDRLDTVKERRMVEETEKKVLTEKVDGLMVGDEKKKKMEDGDGYVVDKEPEDDSVDK</sequence>
<evidence type="ECO:0000313" key="3">
    <source>
        <dbReference type="Proteomes" id="UP000184330"/>
    </source>
</evidence>
<feature type="compositionally biased region" description="Basic and acidic residues" evidence="1">
    <location>
        <begin position="102"/>
        <end position="118"/>
    </location>
</feature>
<dbReference type="EMBL" id="FJOG01000005">
    <property type="protein sequence ID" value="CZR54750.1"/>
    <property type="molecule type" value="Genomic_DNA"/>
</dbReference>
<protein>
    <submittedName>
        <fullName evidence="2">Uncharacterized protein</fullName>
    </submittedName>
</protein>
<name>A0A1L7WPP9_9HELO</name>
<accession>A0A1L7WPP9</accession>
<evidence type="ECO:0000313" key="2">
    <source>
        <dbReference type="EMBL" id="CZR54750.1"/>
    </source>
</evidence>
<feature type="compositionally biased region" description="Polar residues" evidence="1">
    <location>
        <begin position="36"/>
        <end position="45"/>
    </location>
</feature>
<dbReference type="Proteomes" id="UP000184330">
    <property type="component" value="Unassembled WGS sequence"/>
</dbReference>
<feature type="region of interest" description="Disordered" evidence="1">
    <location>
        <begin position="1"/>
        <end position="72"/>
    </location>
</feature>
<proteinExistence type="predicted"/>
<evidence type="ECO:0000256" key="1">
    <source>
        <dbReference type="SAM" id="MobiDB-lite"/>
    </source>
</evidence>